<evidence type="ECO:0000259" key="1">
    <source>
        <dbReference type="Pfam" id="PF17131"/>
    </source>
</evidence>
<reference evidence="2" key="1">
    <citation type="submission" date="2018-05" db="EMBL/GenBank/DDBJ databases">
        <authorList>
            <person name="Lanie J.A."/>
            <person name="Ng W.-L."/>
            <person name="Kazmierczak K.M."/>
            <person name="Andrzejewski T.M."/>
            <person name="Davidsen T.M."/>
            <person name="Wayne K.J."/>
            <person name="Tettelin H."/>
            <person name="Glass J.I."/>
            <person name="Rusch D."/>
            <person name="Podicherti R."/>
            <person name="Tsui H.-C.T."/>
            <person name="Winkler M.E."/>
        </authorList>
    </citation>
    <scope>NUCLEOTIDE SEQUENCE</scope>
</reference>
<organism evidence="2">
    <name type="scientific">marine metagenome</name>
    <dbReference type="NCBI Taxonomy" id="408172"/>
    <lineage>
        <taxon>unclassified sequences</taxon>
        <taxon>metagenomes</taxon>
        <taxon>ecological metagenomes</taxon>
    </lineage>
</organism>
<proteinExistence type="predicted"/>
<dbReference type="Gene3D" id="2.50.20.10">
    <property type="entry name" value="Lipoprotein localisation LolA/LolB/LppX"/>
    <property type="match status" value="1"/>
</dbReference>
<dbReference type="PANTHER" id="PTHR37507:SF2">
    <property type="entry name" value="SPORULATION PROTEIN YDCC"/>
    <property type="match status" value="1"/>
</dbReference>
<dbReference type="PANTHER" id="PTHR37507">
    <property type="entry name" value="SPORULATION PROTEIN YDCC"/>
    <property type="match status" value="1"/>
</dbReference>
<dbReference type="InterPro" id="IPR052944">
    <property type="entry name" value="Sporulation_related"/>
</dbReference>
<gene>
    <name evidence="2" type="ORF">METZ01_LOCUS468098</name>
</gene>
<dbReference type="AlphaFoldDB" id="A0A383B5S2"/>
<evidence type="ECO:0000313" key="2">
    <source>
        <dbReference type="EMBL" id="SVE15244.1"/>
    </source>
</evidence>
<protein>
    <recommendedName>
        <fullName evidence="1">Uncharacterized protein TP-0789 domain-containing protein</fullName>
    </recommendedName>
</protein>
<name>A0A383B5S2_9ZZZZ</name>
<dbReference type="CDD" id="cd16329">
    <property type="entry name" value="LolA_like"/>
    <property type="match status" value="1"/>
</dbReference>
<dbReference type="InterPro" id="IPR033399">
    <property type="entry name" value="TP_0789-like"/>
</dbReference>
<feature type="domain" description="Uncharacterized protein TP-0789" evidence="1">
    <location>
        <begin position="51"/>
        <end position="162"/>
    </location>
</feature>
<sequence>MAEENITVDELIAAMDANLYAKSQVYISKQIIHGRRTSRTIEAKIWVVGIDKAYMEYISPPREAGTKMLKVGDNLWTYSPQTDRVIQISGHMLRQSINGSDMSYNDMMEEQPLQEIYKATLEGVEIINGRKHHVLLLEAKITGLSYPKRRAWVDAEYFLPMK</sequence>
<accession>A0A383B5S2</accession>
<dbReference type="EMBL" id="UINC01197649">
    <property type="protein sequence ID" value="SVE15244.1"/>
    <property type="molecule type" value="Genomic_DNA"/>
</dbReference>
<dbReference type="Pfam" id="PF17131">
    <property type="entry name" value="LolA_like"/>
    <property type="match status" value="1"/>
</dbReference>
<feature type="non-terminal residue" evidence="2">
    <location>
        <position position="162"/>
    </location>
</feature>